<dbReference type="RefSeq" id="WP_062137458.1">
    <property type="nucleotide sequence ID" value="NZ_LRBG01000039.1"/>
</dbReference>
<evidence type="ECO:0000313" key="4">
    <source>
        <dbReference type="Proteomes" id="UP000075613"/>
    </source>
</evidence>
<evidence type="ECO:0000256" key="1">
    <source>
        <dbReference type="ARBA" id="ARBA00009129"/>
    </source>
</evidence>
<feature type="domain" description="CsbD-like" evidence="2">
    <location>
        <begin position="6"/>
        <end position="55"/>
    </location>
</feature>
<proteinExistence type="inferred from homology"/>
<comment type="similarity">
    <text evidence="1">Belongs to the UPF0337 (CsbD) family.</text>
</comment>
<dbReference type="OrthoDB" id="9009977at2"/>
<sequence>MNRNLIEGTAKELKGSVKEAIGKVTGNRAKQAEGAAEKVAGRMQARIGEETDEVREHVKS</sequence>
<evidence type="ECO:0000259" key="2">
    <source>
        <dbReference type="Pfam" id="PF05532"/>
    </source>
</evidence>
<dbReference type="InterPro" id="IPR050423">
    <property type="entry name" value="UPF0337_stress_rsp"/>
</dbReference>
<dbReference type="PANTHER" id="PTHR34977">
    <property type="entry name" value="UPF0337 PROTEIN YJBJ"/>
    <property type="match status" value="1"/>
</dbReference>
<dbReference type="STRING" id="1399968.CI15_33325"/>
<dbReference type="PANTHER" id="PTHR34977:SF1">
    <property type="entry name" value="UPF0337 PROTEIN YJBJ"/>
    <property type="match status" value="1"/>
</dbReference>
<dbReference type="Proteomes" id="UP000075613">
    <property type="component" value="Unassembled WGS sequence"/>
</dbReference>
<dbReference type="InterPro" id="IPR036629">
    <property type="entry name" value="YjbJ_sf"/>
</dbReference>
<dbReference type="Gene3D" id="1.10.1470.10">
    <property type="entry name" value="YjbJ"/>
    <property type="match status" value="1"/>
</dbReference>
<name>A0A149PCP0_9BURK</name>
<organism evidence="3 4">
    <name type="scientific">Paraburkholderia monticola</name>
    <dbReference type="NCBI Taxonomy" id="1399968"/>
    <lineage>
        <taxon>Bacteria</taxon>
        <taxon>Pseudomonadati</taxon>
        <taxon>Pseudomonadota</taxon>
        <taxon>Betaproteobacteria</taxon>
        <taxon>Burkholderiales</taxon>
        <taxon>Burkholderiaceae</taxon>
        <taxon>Paraburkholderia</taxon>
    </lineage>
</organism>
<reference evidence="3 4" key="1">
    <citation type="journal article" date="2015" name="Int. J. Syst. Evol. Microbiol.">
        <title>Burkholderia monticola sp. nov., isolated from mountain soil.</title>
        <authorList>
            <person name="Baek I."/>
            <person name="Seo B."/>
            <person name="Lee I."/>
            <person name="Yi H."/>
            <person name="Chun J."/>
        </authorList>
    </citation>
    <scope>NUCLEOTIDE SEQUENCE [LARGE SCALE GENOMIC DNA]</scope>
    <source>
        <strain evidence="3 4">JC2948</strain>
    </source>
</reference>
<gene>
    <name evidence="3" type="ORF">CI15_33325</name>
</gene>
<dbReference type="InterPro" id="IPR008462">
    <property type="entry name" value="CsbD"/>
</dbReference>
<evidence type="ECO:0000313" key="3">
    <source>
        <dbReference type="EMBL" id="KXU82789.1"/>
    </source>
</evidence>
<comment type="caution">
    <text evidence="3">The sequence shown here is derived from an EMBL/GenBank/DDBJ whole genome shotgun (WGS) entry which is preliminary data.</text>
</comment>
<dbReference type="EMBL" id="LRBG01000039">
    <property type="protein sequence ID" value="KXU82789.1"/>
    <property type="molecule type" value="Genomic_DNA"/>
</dbReference>
<dbReference type="AlphaFoldDB" id="A0A149PCP0"/>
<protein>
    <recommendedName>
        <fullName evidence="2">CsbD-like domain-containing protein</fullName>
    </recommendedName>
</protein>
<dbReference type="Pfam" id="PF05532">
    <property type="entry name" value="CsbD"/>
    <property type="match status" value="1"/>
</dbReference>
<accession>A0A149PCP0</accession>
<dbReference type="SUPFAM" id="SSF69047">
    <property type="entry name" value="Hypothetical protein YjbJ"/>
    <property type="match status" value="1"/>
</dbReference>
<keyword evidence="4" id="KW-1185">Reference proteome</keyword>